<dbReference type="OrthoDB" id="4014264at2759"/>
<evidence type="ECO:0000256" key="1">
    <source>
        <dbReference type="SAM" id="SignalP"/>
    </source>
</evidence>
<keyword evidence="1" id="KW-0732">Signal</keyword>
<dbReference type="RefSeq" id="XP_067547291.1">
    <property type="nucleotide sequence ID" value="XM_067693584.1"/>
</dbReference>
<evidence type="ECO:0000313" key="2">
    <source>
        <dbReference type="EMBL" id="KAG5418175.1"/>
    </source>
</evidence>
<evidence type="ECO:0000313" key="3">
    <source>
        <dbReference type="Proteomes" id="UP000669133"/>
    </source>
</evidence>
<accession>A0A8H8DAS3</accession>
<sequence length="290" mass="33045">MLILVLLHLLHVSTAFDLPPLEPPTEFTDSLPPIIDLDPDTNETLSNITYHTVSNYSEVTSSYLKSLLYQNPKTIIYIINTNTTIIPIDEVLMHNDPTKLATLTYLEVKHRFRKRVKYNYIPVSPCISSHTFNLDPPLMGIAWTHRVAISLRYTSTFGGSISGSTGSPYFFNTTTFGLTLGEKLRLKYGKERSWDSFVACYSTESAARLFGYVPLQEIDPSLRVISLNWETGELQWNQQWFRHPLKVVIDRSQSVRMVCDVGSREKLKCDTKSGSIKDHSGNELAWENVY</sequence>
<organism evidence="2 3">
    <name type="scientific">Candida metapsilosis</name>
    <dbReference type="NCBI Taxonomy" id="273372"/>
    <lineage>
        <taxon>Eukaryota</taxon>
        <taxon>Fungi</taxon>
        <taxon>Dikarya</taxon>
        <taxon>Ascomycota</taxon>
        <taxon>Saccharomycotina</taxon>
        <taxon>Pichiomycetes</taxon>
        <taxon>Debaryomycetaceae</taxon>
        <taxon>Candida/Lodderomyces clade</taxon>
        <taxon>Candida</taxon>
    </lineage>
</organism>
<feature type="chain" id="PRO_5034850284" evidence="1">
    <location>
        <begin position="16"/>
        <end position="290"/>
    </location>
</feature>
<comment type="caution">
    <text evidence="2">The sequence shown here is derived from an EMBL/GenBank/DDBJ whole genome shotgun (WGS) entry which is preliminary data.</text>
</comment>
<dbReference type="EMBL" id="JAEOAQ010000006">
    <property type="protein sequence ID" value="KAG5418175.1"/>
    <property type="molecule type" value="Genomic_DNA"/>
</dbReference>
<reference evidence="2 3" key="1">
    <citation type="submission" date="2020-12" db="EMBL/GenBank/DDBJ databases">
        <title>Effect of drift, selection, and recombination on the evolution of hybrid genomes in Candida yeast pathogens.</title>
        <authorList>
            <person name="Mixao V."/>
            <person name="Ksiezopolska E."/>
            <person name="Saus E."/>
            <person name="Boekhout T."/>
            <person name="Gacser A."/>
            <person name="Gabaldon T."/>
        </authorList>
    </citation>
    <scope>NUCLEOTIDE SEQUENCE [LARGE SCALE GENOMIC DNA]</scope>
    <source>
        <strain evidence="2 3">BP57</strain>
    </source>
</reference>
<feature type="signal peptide" evidence="1">
    <location>
        <begin position="1"/>
        <end position="15"/>
    </location>
</feature>
<dbReference type="AlphaFoldDB" id="A0A8H8DAS3"/>
<keyword evidence="3" id="KW-1185">Reference proteome</keyword>
<name>A0A8H8DAS3_9ASCO</name>
<protein>
    <submittedName>
        <fullName evidence="2">Uncharacterized protein</fullName>
    </submittedName>
</protein>
<gene>
    <name evidence="2" type="ORF">I9W82_004505</name>
</gene>
<dbReference type="GeneID" id="93653134"/>
<proteinExistence type="predicted"/>
<dbReference type="Proteomes" id="UP000669133">
    <property type="component" value="Unassembled WGS sequence"/>
</dbReference>